<keyword evidence="6" id="KW-1185">Reference proteome</keyword>
<dbReference type="AlphaFoldDB" id="A0A8E0RVY8"/>
<dbReference type="SUPFAM" id="SSF53335">
    <property type="entry name" value="S-adenosyl-L-methionine-dependent methyltransferases"/>
    <property type="match status" value="1"/>
</dbReference>
<gene>
    <name evidence="5" type="ORF">FBUS_04906</name>
</gene>
<evidence type="ECO:0000313" key="5">
    <source>
        <dbReference type="EMBL" id="KAA0190702.1"/>
    </source>
</evidence>
<dbReference type="InterPro" id="IPR029063">
    <property type="entry name" value="SAM-dependent_MTases_sf"/>
</dbReference>
<organism evidence="5 6">
    <name type="scientific">Fasciolopsis buskii</name>
    <dbReference type="NCBI Taxonomy" id="27845"/>
    <lineage>
        <taxon>Eukaryota</taxon>
        <taxon>Metazoa</taxon>
        <taxon>Spiralia</taxon>
        <taxon>Lophotrochozoa</taxon>
        <taxon>Platyhelminthes</taxon>
        <taxon>Trematoda</taxon>
        <taxon>Digenea</taxon>
        <taxon>Plagiorchiida</taxon>
        <taxon>Echinostomata</taxon>
        <taxon>Echinostomatoidea</taxon>
        <taxon>Fasciolidae</taxon>
        <taxon>Fasciolopsis</taxon>
    </lineage>
</organism>
<dbReference type="GO" id="GO:0005737">
    <property type="term" value="C:cytoplasm"/>
    <property type="evidence" value="ECO:0007669"/>
    <property type="project" value="TreeGrafter"/>
</dbReference>
<accession>A0A8E0RVY8</accession>
<comment type="caution">
    <text evidence="5">The sequence shown here is derived from an EMBL/GenBank/DDBJ whole genome shotgun (WGS) entry which is preliminary data.</text>
</comment>
<evidence type="ECO:0000256" key="4">
    <source>
        <dbReference type="ARBA" id="ARBA00043988"/>
    </source>
</evidence>
<proteinExistence type="inferred from homology"/>
<evidence type="ECO:0000256" key="2">
    <source>
        <dbReference type="ARBA" id="ARBA00022679"/>
    </source>
</evidence>
<keyword evidence="3" id="KW-0949">S-adenosyl-L-methionine</keyword>
<dbReference type="Pfam" id="PF10294">
    <property type="entry name" value="Methyltransf_16"/>
    <property type="match status" value="1"/>
</dbReference>
<evidence type="ECO:0000313" key="6">
    <source>
        <dbReference type="Proteomes" id="UP000728185"/>
    </source>
</evidence>
<comment type="similarity">
    <text evidence="4">Belongs to the methyltransferase superfamily. METTL23 family.</text>
</comment>
<sequence length="160" mass="17896">MTEKRTFLFDAPDSAPIQIEIQTICDADLTVQYGHYTWRSAEALATYLAMNPSLLGCGTGLCGLVSALLGASHVTFTDADRSVEANLIRNAEVNKVTNYTFHELDWKDPCYKWKIDPFEVLLASDCLFDKGVYETFIRTASFLLHTRPGSFMLTSVELRG</sequence>
<dbReference type="Proteomes" id="UP000728185">
    <property type="component" value="Unassembled WGS sequence"/>
</dbReference>
<name>A0A8E0RVY8_9TREM</name>
<dbReference type="OrthoDB" id="407325at2759"/>
<keyword evidence="1" id="KW-0489">Methyltransferase</keyword>
<dbReference type="GO" id="GO:0032259">
    <property type="term" value="P:methylation"/>
    <property type="evidence" value="ECO:0007669"/>
    <property type="project" value="UniProtKB-KW"/>
</dbReference>
<dbReference type="Gene3D" id="3.40.50.150">
    <property type="entry name" value="Vaccinia Virus protein VP39"/>
    <property type="match status" value="1"/>
</dbReference>
<protein>
    <submittedName>
        <fullName evidence="5">Uncharacterized protein</fullName>
    </submittedName>
</protein>
<dbReference type="CDD" id="cd02440">
    <property type="entry name" value="AdoMet_MTases"/>
    <property type="match status" value="1"/>
</dbReference>
<dbReference type="EMBL" id="LUCM01006839">
    <property type="protein sequence ID" value="KAA0190702.1"/>
    <property type="molecule type" value="Genomic_DNA"/>
</dbReference>
<dbReference type="GO" id="GO:0005634">
    <property type="term" value="C:nucleus"/>
    <property type="evidence" value="ECO:0007669"/>
    <property type="project" value="TreeGrafter"/>
</dbReference>
<evidence type="ECO:0000256" key="3">
    <source>
        <dbReference type="ARBA" id="ARBA00022691"/>
    </source>
</evidence>
<evidence type="ECO:0000256" key="1">
    <source>
        <dbReference type="ARBA" id="ARBA00022603"/>
    </source>
</evidence>
<dbReference type="PANTHER" id="PTHR14614:SF164">
    <property type="entry name" value="HISTONE-ARGININE METHYLTRANSFERASE METTL23"/>
    <property type="match status" value="1"/>
</dbReference>
<reference evidence="5" key="1">
    <citation type="submission" date="2019-05" db="EMBL/GenBank/DDBJ databases">
        <title>Annotation for the trematode Fasciolopsis buski.</title>
        <authorList>
            <person name="Choi Y.-J."/>
        </authorList>
    </citation>
    <scope>NUCLEOTIDE SEQUENCE</scope>
    <source>
        <strain evidence="5">HT</strain>
        <tissue evidence="5">Whole worm</tissue>
    </source>
</reference>
<keyword evidence="2" id="KW-0808">Transferase</keyword>
<dbReference type="InterPro" id="IPR019410">
    <property type="entry name" value="Methyltransf_16"/>
</dbReference>
<dbReference type="GO" id="GO:0008168">
    <property type="term" value="F:methyltransferase activity"/>
    <property type="evidence" value="ECO:0007669"/>
    <property type="project" value="UniProtKB-KW"/>
</dbReference>
<dbReference type="PANTHER" id="PTHR14614">
    <property type="entry name" value="HEPATOCELLULAR CARCINOMA-ASSOCIATED ANTIGEN"/>
    <property type="match status" value="1"/>
</dbReference>